<evidence type="ECO:0000259" key="4">
    <source>
        <dbReference type="PROSITE" id="PS50893"/>
    </source>
</evidence>
<dbReference type="FunFam" id="3.40.50.300:FF:000425">
    <property type="entry name" value="Probable ABC transporter, ATP-binding subunit"/>
    <property type="match status" value="1"/>
</dbReference>
<dbReference type="PANTHER" id="PTHR42781:SF4">
    <property type="entry name" value="SPERMIDINE_PUTRESCINE IMPORT ATP-BINDING PROTEIN POTA"/>
    <property type="match status" value="1"/>
</dbReference>
<dbReference type="GO" id="GO:0015697">
    <property type="term" value="P:quaternary ammonium group transport"/>
    <property type="evidence" value="ECO:0007669"/>
    <property type="project" value="UniProtKB-ARBA"/>
</dbReference>
<comment type="caution">
    <text evidence="5">The sequence shown here is derived from an EMBL/GenBank/DDBJ whole genome shotgun (WGS) entry which is preliminary data.</text>
</comment>
<dbReference type="RefSeq" id="WP_189678807.1">
    <property type="nucleotide sequence ID" value="NZ_BNCJ01000002.1"/>
</dbReference>
<dbReference type="InterPro" id="IPR013611">
    <property type="entry name" value="Transp-assoc_OB_typ2"/>
</dbReference>
<dbReference type="SMART" id="SM00382">
    <property type="entry name" value="AAA"/>
    <property type="match status" value="1"/>
</dbReference>
<dbReference type="PROSITE" id="PS00211">
    <property type="entry name" value="ABC_TRANSPORTER_1"/>
    <property type="match status" value="1"/>
</dbReference>
<dbReference type="InterPro" id="IPR017871">
    <property type="entry name" value="ABC_transporter-like_CS"/>
</dbReference>
<evidence type="ECO:0000256" key="3">
    <source>
        <dbReference type="ARBA" id="ARBA00022840"/>
    </source>
</evidence>
<keyword evidence="2" id="KW-0547">Nucleotide-binding</keyword>
<gene>
    <name evidence="5" type="ORF">GCM10017056_08490</name>
</gene>
<dbReference type="InterPro" id="IPR003593">
    <property type="entry name" value="AAA+_ATPase"/>
</dbReference>
<dbReference type="Gene3D" id="2.40.50.100">
    <property type="match status" value="1"/>
</dbReference>
<dbReference type="PANTHER" id="PTHR42781">
    <property type="entry name" value="SPERMIDINE/PUTRESCINE IMPORT ATP-BINDING PROTEIN POTA"/>
    <property type="match status" value="1"/>
</dbReference>
<feature type="domain" description="ABC transporter" evidence="4">
    <location>
        <begin position="4"/>
        <end position="234"/>
    </location>
</feature>
<dbReference type="GO" id="GO:0022857">
    <property type="term" value="F:transmembrane transporter activity"/>
    <property type="evidence" value="ECO:0007669"/>
    <property type="project" value="InterPro"/>
</dbReference>
<keyword evidence="6" id="KW-1185">Reference proteome</keyword>
<evidence type="ECO:0000313" key="6">
    <source>
        <dbReference type="Proteomes" id="UP000626220"/>
    </source>
</evidence>
<dbReference type="GO" id="GO:0005524">
    <property type="term" value="F:ATP binding"/>
    <property type="evidence" value="ECO:0007669"/>
    <property type="project" value="UniProtKB-KW"/>
</dbReference>
<reference evidence="5" key="2">
    <citation type="submission" date="2020-09" db="EMBL/GenBank/DDBJ databases">
        <authorList>
            <person name="Sun Q."/>
            <person name="Kim S."/>
        </authorList>
    </citation>
    <scope>NUCLEOTIDE SEQUENCE</scope>
    <source>
        <strain evidence="5">KCTC 42650</strain>
    </source>
</reference>
<dbReference type="Pfam" id="PF08402">
    <property type="entry name" value="TOBE_2"/>
    <property type="match status" value="1"/>
</dbReference>
<evidence type="ECO:0000256" key="2">
    <source>
        <dbReference type="ARBA" id="ARBA00022741"/>
    </source>
</evidence>
<dbReference type="GO" id="GO:0016887">
    <property type="term" value="F:ATP hydrolysis activity"/>
    <property type="evidence" value="ECO:0007669"/>
    <property type="project" value="InterPro"/>
</dbReference>
<name>A0A8J3GUI5_9RHOB</name>
<dbReference type="PROSITE" id="PS50893">
    <property type="entry name" value="ABC_TRANSPORTER_2"/>
    <property type="match status" value="1"/>
</dbReference>
<reference evidence="5" key="1">
    <citation type="journal article" date="2014" name="Int. J. Syst. Evol. Microbiol.">
        <title>Complete genome sequence of Corynebacterium casei LMG S-19264T (=DSM 44701T), isolated from a smear-ripened cheese.</title>
        <authorList>
            <consortium name="US DOE Joint Genome Institute (JGI-PGF)"/>
            <person name="Walter F."/>
            <person name="Albersmeier A."/>
            <person name="Kalinowski J."/>
            <person name="Ruckert C."/>
        </authorList>
    </citation>
    <scope>NUCLEOTIDE SEQUENCE</scope>
    <source>
        <strain evidence="5">KCTC 42650</strain>
    </source>
</reference>
<dbReference type="GO" id="GO:0043190">
    <property type="term" value="C:ATP-binding cassette (ABC) transporter complex"/>
    <property type="evidence" value="ECO:0007669"/>
    <property type="project" value="InterPro"/>
</dbReference>
<dbReference type="EMBL" id="BNCJ01000002">
    <property type="protein sequence ID" value="GHF39320.1"/>
    <property type="molecule type" value="Genomic_DNA"/>
</dbReference>
<accession>A0A8J3GUI5</accession>
<organism evidence="5 6">
    <name type="scientific">Seohaeicola zhoushanensis</name>
    <dbReference type="NCBI Taxonomy" id="1569283"/>
    <lineage>
        <taxon>Bacteria</taxon>
        <taxon>Pseudomonadati</taxon>
        <taxon>Pseudomonadota</taxon>
        <taxon>Alphaproteobacteria</taxon>
        <taxon>Rhodobacterales</taxon>
        <taxon>Roseobacteraceae</taxon>
        <taxon>Seohaeicola</taxon>
    </lineage>
</organism>
<dbReference type="InterPro" id="IPR027417">
    <property type="entry name" value="P-loop_NTPase"/>
</dbReference>
<keyword evidence="3" id="KW-0067">ATP-binding</keyword>
<sequence>MTSLSLRSLTKRYDTATIVNAVSFDVEQGQLVSLLGPSGCGKTTILRMIAGLLEPTGGQILFGEEDVTKLPANRRNVGLVFQSYALFPHMTVFENVAFGLRRQGVKGVDLKTRVGEALEQVRLGALADRFPRQLSGGQQQRVALARSVAPRPAILLFDEPLSNLDAQLREEMQIEIKRLQSELKLTSLFVTHDQHEAMSLSDRICLMSGGNIQQFATPEEVYFNPANGFVSGFVGSPNQLSGVATEGGVELAPGLRLASNRAQARPGGRVRVTLRQEDLALAPAGQAPGLAGRIALRIFEGASVQYIVALSGGPEVMARVSSRGPQADLPVGTEVVLSIPADRVFVAPEEGAA</sequence>
<dbReference type="InterPro" id="IPR050093">
    <property type="entry name" value="ABC_SmlMolc_Importer"/>
</dbReference>
<dbReference type="Proteomes" id="UP000626220">
    <property type="component" value="Unassembled WGS sequence"/>
</dbReference>
<dbReference type="SUPFAM" id="SSF52540">
    <property type="entry name" value="P-loop containing nucleoside triphosphate hydrolases"/>
    <property type="match status" value="1"/>
</dbReference>
<dbReference type="InterPro" id="IPR008995">
    <property type="entry name" value="Mo/tungstate-bd_C_term_dom"/>
</dbReference>
<dbReference type="Gene3D" id="3.40.50.300">
    <property type="entry name" value="P-loop containing nucleotide triphosphate hydrolases"/>
    <property type="match status" value="1"/>
</dbReference>
<proteinExistence type="predicted"/>
<dbReference type="Pfam" id="PF00005">
    <property type="entry name" value="ABC_tran"/>
    <property type="match status" value="1"/>
</dbReference>
<evidence type="ECO:0000256" key="1">
    <source>
        <dbReference type="ARBA" id="ARBA00022448"/>
    </source>
</evidence>
<dbReference type="InterPro" id="IPR003439">
    <property type="entry name" value="ABC_transporter-like_ATP-bd"/>
</dbReference>
<dbReference type="SUPFAM" id="SSF50331">
    <property type="entry name" value="MOP-like"/>
    <property type="match status" value="1"/>
</dbReference>
<protein>
    <submittedName>
        <fullName evidence="5">Spermidine/putrescine ABC transporter ATPase</fullName>
    </submittedName>
</protein>
<dbReference type="AlphaFoldDB" id="A0A8J3GUI5"/>
<evidence type="ECO:0000313" key="5">
    <source>
        <dbReference type="EMBL" id="GHF39320.1"/>
    </source>
</evidence>
<keyword evidence="1" id="KW-0813">Transport</keyword>